<dbReference type="Gene3D" id="3.10.180.10">
    <property type="entry name" value="2,3-Dihydroxybiphenyl 1,2-Dioxygenase, domain 1"/>
    <property type="match status" value="1"/>
</dbReference>
<evidence type="ECO:0000313" key="2">
    <source>
        <dbReference type="EMBL" id="SMC07041.1"/>
    </source>
</evidence>
<evidence type="ECO:0000259" key="1">
    <source>
        <dbReference type="PROSITE" id="PS51819"/>
    </source>
</evidence>
<proteinExistence type="predicted"/>
<dbReference type="InterPro" id="IPR004360">
    <property type="entry name" value="Glyas_Fos-R_dOase_dom"/>
</dbReference>
<name>A0A1W1WL58_SULTA</name>
<dbReference type="InterPro" id="IPR037523">
    <property type="entry name" value="VOC_core"/>
</dbReference>
<accession>A0A1W1WL58</accession>
<dbReference type="RefSeq" id="WP_020374912.1">
    <property type="nucleotide sequence ID" value="NZ_FWWY01000001.1"/>
</dbReference>
<protein>
    <recommendedName>
        <fullName evidence="1">VOC domain-containing protein</fullName>
    </recommendedName>
</protein>
<gene>
    <name evidence="2" type="ORF">SAMN00768000_3169</name>
</gene>
<evidence type="ECO:0000313" key="3">
    <source>
        <dbReference type="Proteomes" id="UP000192660"/>
    </source>
</evidence>
<dbReference type="Pfam" id="PF00903">
    <property type="entry name" value="Glyoxalase"/>
    <property type="match status" value="1"/>
</dbReference>
<feature type="domain" description="VOC" evidence="1">
    <location>
        <begin position="4"/>
        <end position="115"/>
    </location>
</feature>
<dbReference type="SUPFAM" id="SSF54593">
    <property type="entry name" value="Glyoxalase/Bleomycin resistance protein/Dihydroxybiphenyl dioxygenase"/>
    <property type="match status" value="1"/>
</dbReference>
<dbReference type="AlphaFoldDB" id="A0A1W1WL58"/>
<dbReference type="Proteomes" id="UP000192660">
    <property type="component" value="Unassembled WGS sequence"/>
</dbReference>
<dbReference type="PROSITE" id="PS51819">
    <property type="entry name" value="VOC"/>
    <property type="match status" value="1"/>
</dbReference>
<sequence length="123" mass="13853">MLQAVDEVVFFVKDIEEVKRWIQNLLKCAVVFESPEYCTLLVGATKIGLHPRDEKNSGNGSGQVAYWRVHDMEPVISKFQDAGCRLYRGPIRGIDGPMVCQLQDPFGNLWGLVDYHDLDPSGN</sequence>
<dbReference type="InterPro" id="IPR029068">
    <property type="entry name" value="Glyas_Bleomycin-R_OHBP_Dase"/>
</dbReference>
<keyword evidence="3" id="KW-1185">Reference proteome</keyword>
<dbReference type="STRING" id="28034.BFX07_06210"/>
<reference evidence="3" key="1">
    <citation type="submission" date="2017-04" db="EMBL/GenBank/DDBJ databases">
        <authorList>
            <person name="Varghese N."/>
            <person name="Submissions S."/>
        </authorList>
    </citation>
    <scope>NUCLEOTIDE SEQUENCE [LARGE SCALE GENOMIC DNA]</scope>
    <source>
        <strain evidence="3">DSM 9293</strain>
    </source>
</reference>
<dbReference type="EMBL" id="FWWY01000001">
    <property type="protein sequence ID" value="SMC07041.1"/>
    <property type="molecule type" value="Genomic_DNA"/>
</dbReference>
<dbReference type="OrthoDB" id="9806164at2"/>
<organism evidence="2 3">
    <name type="scientific">Sulfobacillus thermosulfidooxidans (strain DSM 9293 / VKM B-1269 / AT-1)</name>
    <dbReference type="NCBI Taxonomy" id="929705"/>
    <lineage>
        <taxon>Bacteria</taxon>
        <taxon>Bacillati</taxon>
        <taxon>Bacillota</taxon>
        <taxon>Clostridia</taxon>
        <taxon>Eubacteriales</taxon>
        <taxon>Clostridiales Family XVII. Incertae Sedis</taxon>
        <taxon>Sulfobacillus</taxon>
    </lineage>
</organism>